<comment type="caution">
    <text evidence="1">The sequence shown here is derived from an EMBL/GenBank/DDBJ whole genome shotgun (WGS) entry which is preliminary data.</text>
</comment>
<dbReference type="SUPFAM" id="SSF52047">
    <property type="entry name" value="RNI-like"/>
    <property type="match status" value="1"/>
</dbReference>
<dbReference type="Gene3D" id="3.80.10.10">
    <property type="entry name" value="Ribonuclease Inhibitor"/>
    <property type="match status" value="1"/>
</dbReference>
<reference evidence="1 2" key="1">
    <citation type="submission" date="2024-04" db="EMBL/GenBank/DDBJ databases">
        <title>Tritrichomonas musculus Genome.</title>
        <authorList>
            <person name="Alves-Ferreira E."/>
            <person name="Grigg M."/>
            <person name="Lorenzi H."/>
            <person name="Galac M."/>
        </authorList>
    </citation>
    <scope>NUCLEOTIDE SEQUENCE [LARGE SCALE GENOMIC DNA]</scope>
    <source>
        <strain evidence="1 2">EAF2021</strain>
    </source>
</reference>
<organism evidence="1 2">
    <name type="scientific">Tritrichomonas musculus</name>
    <dbReference type="NCBI Taxonomy" id="1915356"/>
    <lineage>
        <taxon>Eukaryota</taxon>
        <taxon>Metamonada</taxon>
        <taxon>Parabasalia</taxon>
        <taxon>Tritrichomonadida</taxon>
        <taxon>Tritrichomonadidae</taxon>
        <taxon>Tritrichomonas</taxon>
    </lineage>
</organism>
<name>A0ABR2HF48_9EUKA</name>
<gene>
    <name evidence="1" type="ORF">M9Y10_020058</name>
</gene>
<evidence type="ECO:0000313" key="1">
    <source>
        <dbReference type="EMBL" id="KAK8846057.1"/>
    </source>
</evidence>
<dbReference type="EMBL" id="JAPFFF010000029">
    <property type="protein sequence ID" value="KAK8846057.1"/>
    <property type="molecule type" value="Genomic_DNA"/>
</dbReference>
<sequence length="828" mass="94800">MYFSFQFKISDKDFFNKDLWFSRFECHYRNIKVCFLFLTSESFHAIVNPRIEPIIKDNIGVIKKGKGKEGKGKEGKRYCAATPAALYLCKVMKFLRPLKISHFFPWVELSGIDLSHDNKIIFTFKEELLEIAFDEVQSFIQPILSFLYQLFENNSNMPFKVEFGNLQIDVSQDQKQNYCMIGYLYLSFCKSLNVQPNDSLLNNLIFLQSCPLISIDFLQLKVDQKSFKPLLLSLKYICNIKYLLIPGTEVEKIFNFLQPIIINNSSNLTDLLIDGSTSFDSFGEFCHAVCTSSVRSLAFRRVNFHTTLLVNLFEKLPSSNLKKIKFYYCQLDQSVITYMHSNFKYFTKLAVIALNNCDLFKDHSVLEMLFQFLMQSKISKIELVGDHIDVGDVFQIIDEINQSIPLYKINLSKNDCVNFTGQYKMPITLNKLILSRVQWTTKSLMLLLTEQKFANLVSIDLSYLQGNISDLHSKFKPLVQSTNTFREIKWNLNLISDKFFIFLEKFTELRSLSLNECYYEPGKLPEIANSMVFYIQTSKLKELSFRGSSQTAHTEIINELFAVIRGHQTLETIDISNNAIGDNGLKNFVSTIGSNNNIISRVAFDGSNANDPDLYIHLLQKLSKMSKIKYIVKPRVDIERLSKMHGSSIWKKLDEAWNNLSKEITNHNMMFHSPNDLTSKQYASWDININLNADPQTSYNSNNYSSSNDNIFSLNNDGGISSSGGIISSNTNFNSIGNVHRGNYFSSINRNNFVGITSNGRRNSVNDYNRVAKVNNSGNVININNDIKSSDDWAILRERFSLAKITGITKLSSVNNNSQNNLIVLEGD</sequence>
<evidence type="ECO:0008006" key="3">
    <source>
        <dbReference type="Google" id="ProtNLM"/>
    </source>
</evidence>
<dbReference type="Proteomes" id="UP001470230">
    <property type="component" value="Unassembled WGS sequence"/>
</dbReference>
<protein>
    <recommendedName>
        <fullName evidence="3">Leucine Rich Repeat family protein</fullName>
    </recommendedName>
</protein>
<dbReference type="InterPro" id="IPR032675">
    <property type="entry name" value="LRR_dom_sf"/>
</dbReference>
<keyword evidence="2" id="KW-1185">Reference proteome</keyword>
<accession>A0ABR2HF48</accession>
<evidence type="ECO:0000313" key="2">
    <source>
        <dbReference type="Proteomes" id="UP001470230"/>
    </source>
</evidence>
<proteinExistence type="predicted"/>